<feature type="domain" description="ATP phosphoribosyltransferase catalytic" evidence="12">
    <location>
        <begin position="55"/>
        <end position="215"/>
    </location>
</feature>
<dbReference type="NCBIfam" id="TIGR03455">
    <property type="entry name" value="HisG_C-term"/>
    <property type="match status" value="1"/>
</dbReference>
<keyword evidence="11" id="KW-0963">Cytoplasm</keyword>
<evidence type="ECO:0000256" key="11">
    <source>
        <dbReference type="HAMAP-Rule" id="MF_00079"/>
    </source>
</evidence>
<gene>
    <name evidence="11 14" type="primary">hisG</name>
    <name evidence="14" type="ORF">LZ016_08350</name>
</gene>
<dbReference type="HAMAP" id="MF_00079">
    <property type="entry name" value="HisG_Long"/>
    <property type="match status" value="1"/>
</dbReference>
<organism evidence="14 15">
    <name type="scientific">Sphingomonas telluris</name>
    <dbReference type="NCBI Taxonomy" id="2907998"/>
    <lineage>
        <taxon>Bacteria</taxon>
        <taxon>Pseudomonadati</taxon>
        <taxon>Pseudomonadota</taxon>
        <taxon>Alphaproteobacteria</taxon>
        <taxon>Sphingomonadales</taxon>
        <taxon>Sphingomonadaceae</taxon>
        <taxon>Sphingomonas</taxon>
    </lineage>
</organism>
<dbReference type="Pfam" id="PF01634">
    <property type="entry name" value="HisG"/>
    <property type="match status" value="1"/>
</dbReference>
<evidence type="ECO:0000256" key="1">
    <source>
        <dbReference type="ARBA" id="ARBA00000915"/>
    </source>
</evidence>
<name>A0ABS9VMC5_9SPHN</name>
<comment type="pathway">
    <text evidence="2 11">Amino-acid biosynthesis; L-histidine biosynthesis; L-histidine from 5-phospho-alpha-D-ribose 1-diphosphate: step 1/9.</text>
</comment>
<evidence type="ECO:0000313" key="14">
    <source>
        <dbReference type="EMBL" id="MCH8616107.1"/>
    </source>
</evidence>
<dbReference type="Gene3D" id="3.40.190.10">
    <property type="entry name" value="Periplasmic binding protein-like II"/>
    <property type="match status" value="2"/>
</dbReference>
<evidence type="ECO:0000256" key="8">
    <source>
        <dbReference type="ARBA" id="ARBA00022679"/>
    </source>
</evidence>
<dbReference type="Proteomes" id="UP001203058">
    <property type="component" value="Unassembled WGS sequence"/>
</dbReference>
<protein>
    <recommendedName>
        <fullName evidence="5 11">ATP phosphoribosyltransferase</fullName>
        <shortName evidence="11">ATP-PRT</shortName>
        <shortName evidence="11">ATP-PRTase</shortName>
        <ecNumber evidence="4 11">2.4.2.17</ecNumber>
    </recommendedName>
</protein>
<dbReference type="SUPFAM" id="SSF53850">
    <property type="entry name" value="Periplasmic binding protein-like II"/>
    <property type="match status" value="1"/>
</dbReference>
<comment type="cofactor">
    <cofactor evidence="11">
        <name>Mg(2+)</name>
        <dbReference type="ChEBI" id="CHEBI:18420"/>
    </cofactor>
</comment>
<evidence type="ECO:0000259" key="13">
    <source>
        <dbReference type="Pfam" id="PF08029"/>
    </source>
</evidence>
<comment type="catalytic activity">
    <reaction evidence="1 11">
        <text>1-(5-phospho-beta-D-ribosyl)-ATP + diphosphate = 5-phospho-alpha-D-ribose 1-diphosphate + ATP</text>
        <dbReference type="Rhea" id="RHEA:18473"/>
        <dbReference type="ChEBI" id="CHEBI:30616"/>
        <dbReference type="ChEBI" id="CHEBI:33019"/>
        <dbReference type="ChEBI" id="CHEBI:58017"/>
        <dbReference type="ChEBI" id="CHEBI:73183"/>
        <dbReference type="EC" id="2.4.2.17"/>
    </reaction>
</comment>
<accession>A0ABS9VMC5</accession>
<evidence type="ECO:0000313" key="15">
    <source>
        <dbReference type="Proteomes" id="UP001203058"/>
    </source>
</evidence>
<dbReference type="InterPro" id="IPR015867">
    <property type="entry name" value="N-reg_PII/ATP_PRibTrfase_C"/>
</dbReference>
<dbReference type="PANTHER" id="PTHR21403:SF8">
    <property type="entry name" value="ATP PHOSPHORIBOSYLTRANSFERASE"/>
    <property type="match status" value="1"/>
</dbReference>
<evidence type="ECO:0000256" key="7">
    <source>
        <dbReference type="ARBA" id="ARBA00022676"/>
    </source>
</evidence>
<dbReference type="Gene3D" id="3.30.70.120">
    <property type="match status" value="1"/>
</dbReference>
<dbReference type="SUPFAM" id="SSF54913">
    <property type="entry name" value="GlnB-like"/>
    <property type="match status" value="1"/>
</dbReference>
<feature type="domain" description="Histidine biosynthesis HisG C-terminal" evidence="13">
    <location>
        <begin position="221"/>
        <end position="293"/>
    </location>
</feature>
<evidence type="ECO:0000256" key="6">
    <source>
        <dbReference type="ARBA" id="ARBA00022605"/>
    </source>
</evidence>
<keyword evidence="7 11" id="KW-0328">Glycosyltransferase</keyword>
<proteinExistence type="inferred from homology"/>
<evidence type="ECO:0000256" key="3">
    <source>
        <dbReference type="ARBA" id="ARBA00007955"/>
    </source>
</evidence>
<comment type="subcellular location">
    <subcellularLocation>
        <location evidence="11">Cytoplasm</location>
    </subcellularLocation>
</comment>
<keyword evidence="9 11" id="KW-0368">Histidine biosynthesis</keyword>
<dbReference type="NCBIfam" id="TIGR00070">
    <property type="entry name" value="hisG"/>
    <property type="match status" value="1"/>
</dbReference>
<comment type="similarity">
    <text evidence="3 11">Belongs to the ATP phosphoribosyltransferase family. Long subfamily.</text>
</comment>
<dbReference type="PANTHER" id="PTHR21403">
    <property type="entry name" value="ATP PHOSPHORIBOSYLTRANSFERASE ATP-PRTASE"/>
    <property type="match status" value="1"/>
</dbReference>
<evidence type="ECO:0000256" key="9">
    <source>
        <dbReference type="ARBA" id="ARBA00023102"/>
    </source>
</evidence>
<sequence length="296" mass="32339">MLVDRSRLHIALQRSGRLSDLSRDLLRESGLRIEAGKNSLSARAANFPADLMFVRDDDIPTFVSDGACELGIVGQNVLEEFALGSNERGFDVLAELGFGQCSLRIAAPERLPYEGVQSLSGQRIATSYPRLLRRFLDERKVDAEVVQMKGAVELAPRLEIAPYICDLVSTGATLEANGLRPVETVLNSQAVLIRTRKPLDEEREAIAGQLLSRIDGVLATKESKYIMLNASEEALERITSLLPGAEAPTILPLHGRPGHFAVHAVCQESVFWETLQKLKGAGASAILVVPIEKMML</sequence>
<dbReference type="InterPro" id="IPR011322">
    <property type="entry name" value="N-reg_PII-like_a/b"/>
</dbReference>
<dbReference type="Pfam" id="PF08029">
    <property type="entry name" value="HisG_C"/>
    <property type="match status" value="1"/>
</dbReference>
<dbReference type="InterPro" id="IPR013115">
    <property type="entry name" value="HisG_C"/>
</dbReference>
<keyword evidence="11" id="KW-0479">Metal-binding</keyword>
<dbReference type="GO" id="GO:0003879">
    <property type="term" value="F:ATP phosphoribosyltransferase activity"/>
    <property type="evidence" value="ECO:0007669"/>
    <property type="project" value="UniProtKB-EC"/>
</dbReference>
<dbReference type="InterPro" id="IPR020621">
    <property type="entry name" value="ATP-PRT_HisG_long"/>
</dbReference>
<reference evidence="14 15" key="1">
    <citation type="submission" date="2022-03" db="EMBL/GenBank/DDBJ databases">
        <authorList>
            <person name="Jo J.-H."/>
            <person name="Im W.-T."/>
        </authorList>
    </citation>
    <scope>NUCLEOTIDE SEQUENCE [LARGE SCALE GENOMIC DNA]</scope>
    <source>
        <strain evidence="14 15">SM33</strain>
    </source>
</reference>
<evidence type="ECO:0000256" key="5">
    <source>
        <dbReference type="ARBA" id="ARBA00020998"/>
    </source>
</evidence>
<dbReference type="RefSeq" id="WP_241446927.1">
    <property type="nucleotide sequence ID" value="NZ_JAKZHW010000001.1"/>
</dbReference>
<keyword evidence="15" id="KW-1185">Reference proteome</keyword>
<dbReference type="EMBL" id="JAKZHW010000001">
    <property type="protein sequence ID" value="MCH8616107.1"/>
    <property type="molecule type" value="Genomic_DNA"/>
</dbReference>
<comment type="function">
    <text evidence="10 11">Catalyzes the condensation of ATP and 5-phosphoribose 1-diphosphate to form N'-(5'-phosphoribosyl)-ATP (PR-ATP). Has a crucial role in the pathway because the rate of histidine biosynthesis seems to be controlled primarily by regulation of HisG enzymatic activity.</text>
</comment>
<keyword evidence="6 11" id="KW-0028">Amino-acid biosynthesis</keyword>
<keyword evidence="8 11" id="KW-0808">Transferase</keyword>
<dbReference type="EC" id="2.4.2.17" evidence="4 11"/>
<comment type="activity regulation">
    <text evidence="11">Feedback inhibited by histidine.</text>
</comment>
<evidence type="ECO:0000256" key="10">
    <source>
        <dbReference type="ARBA" id="ARBA00024861"/>
    </source>
</evidence>
<keyword evidence="11" id="KW-0067">ATP-binding</keyword>
<evidence type="ECO:0000256" key="2">
    <source>
        <dbReference type="ARBA" id="ARBA00004667"/>
    </source>
</evidence>
<evidence type="ECO:0000256" key="4">
    <source>
        <dbReference type="ARBA" id="ARBA00011946"/>
    </source>
</evidence>
<dbReference type="InterPro" id="IPR001348">
    <property type="entry name" value="ATP_PRibTrfase_HisG"/>
</dbReference>
<keyword evidence="11" id="KW-0460">Magnesium</keyword>
<evidence type="ECO:0000259" key="12">
    <source>
        <dbReference type="Pfam" id="PF01634"/>
    </source>
</evidence>
<comment type="caution">
    <text evidence="14">The sequence shown here is derived from an EMBL/GenBank/DDBJ whole genome shotgun (WGS) entry which is preliminary data.</text>
</comment>
<keyword evidence="11" id="KW-0547">Nucleotide-binding</keyword>
<dbReference type="InterPro" id="IPR013820">
    <property type="entry name" value="ATP_PRibTrfase_cat"/>
</dbReference>